<dbReference type="RefSeq" id="WP_121975151.1">
    <property type="nucleotide sequence ID" value="NZ_OOGT01000167.1"/>
</dbReference>
<keyword evidence="1" id="KW-0812">Transmembrane</keyword>
<dbReference type="InParanoid" id="A0A2U3N270"/>
<keyword evidence="3" id="KW-1185">Reference proteome</keyword>
<gene>
    <name evidence="2" type="ORF">KPC_2911</name>
</gene>
<keyword evidence="1" id="KW-0472">Membrane</keyword>
<accession>A0A2U3N270</accession>
<feature type="transmembrane region" description="Helical" evidence="1">
    <location>
        <begin position="53"/>
        <end position="72"/>
    </location>
</feature>
<feature type="transmembrane region" description="Helical" evidence="1">
    <location>
        <begin position="20"/>
        <end position="41"/>
    </location>
</feature>
<dbReference type="OrthoDB" id="7065004at2"/>
<organism evidence="2 3">
    <name type="scientific">Acinetobacter stercoris</name>
    <dbReference type="NCBI Taxonomy" id="2126983"/>
    <lineage>
        <taxon>Bacteria</taxon>
        <taxon>Pseudomonadati</taxon>
        <taxon>Pseudomonadota</taxon>
        <taxon>Gammaproteobacteria</taxon>
        <taxon>Moraxellales</taxon>
        <taxon>Moraxellaceae</taxon>
        <taxon>Acinetobacter</taxon>
    </lineage>
</organism>
<proteinExistence type="predicted"/>
<dbReference type="Proteomes" id="UP000245974">
    <property type="component" value="Unassembled WGS sequence"/>
</dbReference>
<keyword evidence="1" id="KW-1133">Transmembrane helix</keyword>
<protein>
    <recommendedName>
        <fullName evidence="4">Bacteriophage protein</fullName>
    </recommendedName>
</protein>
<sequence>MTEPVTTTAATVSASGGAKVIGISFLAIVALSVFCAVLIVLMMIQTPRTPKEWAIGIITTIVFSLGLGATAIRYFELTHWITDWFGIVGLAFIIFMCGLPGWFIVRLIFNFMLKRKNSNVLDVIKEIKTLKKK</sequence>
<reference evidence="3" key="1">
    <citation type="submission" date="2018-03" db="EMBL/GenBank/DDBJ databases">
        <authorList>
            <person name="Blom J."/>
        </authorList>
    </citation>
    <scope>NUCLEOTIDE SEQUENCE [LARGE SCALE GENOMIC DNA]</scope>
    <source>
        <strain evidence="3">KPC-SM-21</strain>
    </source>
</reference>
<dbReference type="EMBL" id="OOGT01000167">
    <property type="protein sequence ID" value="SPL71733.1"/>
    <property type="molecule type" value="Genomic_DNA"/>
</dbReference>
<dbReference type="AlphaFoldDB" id="A0A2U3N270"/>
<name>A0A2U3N270_9GAMM</name>
<evidence type="ECO:0008006" key="4">
    <source>
        <dbReference type="Google" id="ProtNLM"/>
    </source>
</evidence>
<evidence type="ECO:0000313" key="3">
    <source>
        <dbReference type="Proteomes" id="UP000245974"/>
    </source>
</evidence>
<evidence type="ECO:0000256" key="1">
    <source>
        <dbReference type="SAM" id="Phobius"/>
    </source>
</evidence>
<feature type="transmembrane region" description="Helical" evidence="1">
    <location>
        <begin position="84"/>
        <end position="109"/>
    </location>
</feature>
<evidence type="ECO:0000313" key="2">
    <source>
        <dbReference type="EMBL" id="SPL71733.1"/>
    </source>
</evidence>